<keyword evidence="12 15" id="KW-0238">DNA-binding</keyword>
<evidence type="ECO:0000256" key="7">
    <source>
        <dbReference type="ARBA" id="ARBA00022844"/>
    </source>
</evidence>
<dbReference type="GO" id="GO:0075732">
    <property type="term" value="P:viral penetration into host nucleus"/>
    <property type="evidence" value="ECO:0007669"/>
    <property type="project" value="UniProtKB-KW"/>
</dbReference>
<keyword evidence="13 15" id="KW-1015">Disulfide bond</keyword>
<evidence type="ECO:0000256" key="9">
    <source>
        <dbReference type="ARBA" id="ARBA00022952"/>
    </source>
</evidence>
<evidence type="ECO:0000256" key="14">
    <source>
        <dbReference type="ARBA" id="ARBA00023296"/>
    </source>
</evidence>
<evidence type="ECO:0000256" key="11">
    <source>
        <dbReference type="ARBA" id="ARBA00023120"/>
    </source>
</evidence>
<evidence type="ECO:0000256" key="13">
    <source>
        <dbReference type="ARBA" id="ARBA00023157"/>
    </source>
</evidence>
<keyword evidence="6" id="KW-1040">Host Golgi apparatus</keyword>
<accession>A0A1P8YVU1</accession>
<evidence type="ECO:0000256" key="1">
    <source>
        <dbReference type="ARBA" id="ARBA00022524"/>
    </source>
</evidence>
<comment type="subcellular location">
    <subcellularLocation>
        <location evidence="15">Virion</location>
    </subcellularLocation>
    <subcellularLocation>
        <location evidence="15">Host nucleus</location>
    </subcellularLocation>
</comment>
<evidence type="ECO:0000256" key="6">
    <source>
        <dbReference type="ARBA" id="ARBA00022812"/>
    </source>
</evidence>
<dbReference type="GO" id="GO:0075521">
    <property type="term" value="P:microtubule-dependent intracellular transport of viral material towards nucleus"/>
    <property type="evidence" value="ECO:0007669"/>
    <property type="project" value="UniProtKB-UniRule"/>
</dbReference>
<reference evidence="17" key="1">
    <citation type="submission" date="2016-05" db="EMBL/GenBank/DDBJ databases">
        <title>Multiple papillomaviruses identified in bat stool samples using deep sequencing.</title>
        <authorList>
            <person name="Yinda C.K."/>
            <person name="Rector A."/>
            <person name="Zeller M."/>
            <person name="Conceicao-Neto N."/>
            <person name="Heylen E."/>
            <person name="Maes P."/>
            <person name="Ghogomu S.M."/>
            <person name="Van Ranst M."/>
            <person name="Matthijnssens J."/>
        </authorList>
    </citation>
    <scope>NUCLEOTIDE SEQUENCE [LARGE SCALE GENOMIC DNA]</scope>
    <source>
        <strain evidence="17">EhPV2</strain>
    </source>
</reference>
<evidence type="ECO:0000256" key="5">
    <source>
        <dbReference type="ARBA" id="ARBA00022581"/>
    </source>
</evidence>
<dbReference type="RefSeq" id="YP_009345081.1">
    <property type="nucleotide sequence ID" value="NC_033740.1"/>
</dbReference>
<evidence type="ECO:0000256" key="10">
    <source>
        <dbReference type="ARBA" id="ARBA00023046"/>
    </source>
</evidence>
<keyword evidence="9 15" id="KW-1177">Microtubular inwards viral transport</keyword>
<comment type="caution">
    <text evidence="15">Lacks conserved residue(s) required for the propagation of feature annotation.</text>
</comment>
<keyword evidence="3 15" id="KW-0167">Capsid protein</keyword>
<dbReference type="OrthoDB" id="8047at10239"/>
<sequence>MPAAKRRRVRRETVYRRVPRDTRSRRVIRDSVGNIYRNCKQWGTCPPDVINKVEQKTPADNILKYGSSAVFFGGLGIGTGRGSGGAGGYIPLGSGGGVRVGSWPWVPRYTGPTVESIGPATIPDVTGSGWPWLPTYPTEAAGAGETIELETILPTNTTVDETPVVAPDAPAVVDELTNYPQQPTVIDSTQPTTGGGRVIDVVAEVHHPVDFLPEHTLESGPSVGSEPAVLDVGEEIPMFPRSRIHDHLEPSILHGTTSRGTSADVGGRFSIIDSSVAETFIGEEPYSTTPVRYDPEEPLQFRTSTPETSRGPVARLKALYNRFVQQIPVEDPLFVEAPGGFVEYDNPAYDPDATIEFNTEDALEATVAPDTRLSDLRVLHRPLLSETPTGHVRVSRLGNFATMRLRSGAIPGPRAHVYHDLSSIGESFELTPFGSGRVSASTPVVLDTPVDVVVDTPVDVLTEDTTGLEDGLEDVPLLDHGSGEVQRVGVGRGGSTNRSFVSMELPSTGRSDGFGTTISDIDSDAYVHYPTDSTEPVAPSFGPGIPVEPAGPSIDVGDVGIDYFLDPYLFRKRRKRKRFFSFADDHVDS</sequence>
<evidence type="ECO:0000256" key="15">
    <source>
        <dbReference type="HAMAP-Rule" id="MF_04003"/>
    </source>
</evidence>
<keyword evidence="5 15" id="KW-0945">Host-virus interaction</keyword>
<dbReference type="GO" id="GO:0043657">
    <property type="term" value="C:host cell"/>
    <property type="evidence" value="ECO:0007669"/>
    <property type="project" value="GOC"/>
</dbReference>
<keyword evidence="14 15" id="KW-1160">Virus entry into host cell</keyword>
<protein>
    <recommendedName>
        <fullName evidence="15">Minor capsid protein L2</fullName>
    </recommendedName>
</protein>
<keyword evidence="18" id="KW-1185">Reference proteome</keyword>
<dbReference type="KEGG" id="vg:30999647"/>
<dbReference type="Proteomes" id="UP000202382">
    <property type="component" value="Segment"/>
</dbReference>
<dbReference type="GO" id="GO:0019028">
    <property type="term" value="C:viral capsid"/>
    <property type="evidence" value="ECO:0007669"/>
    <property type="project" value="UniProtKB-UniRule"/>
</dbReference>
<keyword evidence="7 15" id="KW-0946">Virion</keyword>
<dbReference type="HAMAP" id="MF_04003">
    <property type="entry name" value="PPV_L2"/>
    <property type="match status" value="1"/>
</dbReference>
<keyword evidence="8 15" id="KW-0426">Late protein</keyword>
<proteinExistence type="inferred from homology"/>
<gene>
    <name evidence="15" type="primary">L2</name>
</gene>
<keyword evidence="4 15" id="KW-1048">Host nucleus</keyword>
<feature type="disulfide bond" evidence="15">
    <location>
        <begin position="39"/>
        <end position="45"/>
    </location>
</feature>
<dbReference type="EMBL" id="KX276957">
    <property type="protein sequence ID" value="AQA28219.1"/>
    <property type="molecule type" value="Genomic_DNA"/>
</dbReference>
<evidence type="ECO:0000313" key="17">
    <source>
        <dbReference type="EMBL" id="AQA28219.1"/>
    </source>
</evidence>
<comment type="similarity">
    <text evidence="15">Belongs to the papillomaviridae L2 protein family.</text>
</comment>
<dbReference type="GO" id="GO:0003677">
    <property type="term" value="F:DNA binding"/>
    <property type="evidence" value="ECO:0007669"/>
    <property type="project" value="UniProtKB-UniRule"/>
</dbReference>
<evidence type="ECO:0000256" key="12">
    <source>
        <dbReference type="ARBA" id="ARBA00023125"/>
    </source>
</evidence>
<dbReference type="Pfam" id="PF00513">
    <property type="entry name" value="Late_protein_L2"/>
    <property type="match status" value="1"/>
</dbReference>
<name>A0A1P8YVU1_9PAPI</name>
<feature type="region of interest" description="Disordered" evidence="16">
    <location>
        <begin position="287"/>
        <end position="308"/>
    </location>
</feature>
<comment type="function">
    <text evidence="15">Minor protein of the capsid that localizes along the inner surface of the virion, within the central cavities beneath the L1 pentamers. Plays a role in capsid stabilization through interaction with the major capsid protein L1. Once the virion enters the host cell, L2 escorts the genomic DNA into the nucleus by promoting escape from the endosomal compartments and traffic through the host Golgi network. Mechanistically, the C-terminus of L2 possesses a cell-penetrating peptide that protudes from the host endosome, interacts with host cytoplasmic retromer cargo and thereby mediates the capsid delivery to the host trans-Golgi network. Plays a role through its interaction with host dynein in the intracellular microtubule-dependent transport of viral capsid toward the nucleus. Mediates the viral genome import into the nucleus through binding to host importins. Once within the nucleus, L2 localizes viral genomes to host PML bodies in order to activate early gene expression for establishment of infection. Later on, promotes late gene expression by interacting with the viral E2 protein and by inhibiting its transcriptional activation functions. During virion assembly, encapsidates the genome by direct interaction with the viral DNA.</text>
</comment>
<organism evidence="17">
    <name type="scientific">Eidolon helvum papillomavirus 2</name>
    <dbReference type="NCBI Taxonomy" id="1335476"/>
    <lineage>
        <taxon>Viruses</taxon>
        <taxon>Monodnaviria</taxon>
        <taxon>Shotokuvirae</taxon>
        <taxon>Cossaviricota</taxon>
        <taxon>Papovaviricetes</taxon>
        <taxon>Zurhausenvirales</taxon>
        <taxon>Papillomaviridae</taxon>
        <taxon>Firstpapillomavirinae</taxon>
        <taxon>Psipapillomavirus</taxon>
        <taxon>Psipapillomavirus 2</taxon>
    </lineage>
</organism>
<evidence type="ECO:0000256" key="2">
    <source>
        <dbReference type="ARBA" id="ARBA00022553"/>
    </source>
</evidence>
<keyword evidence="10" id="KW-1039">Host endosome</keyword>
<evidence type="ECO:0000256" key="16">
    <source>
        <dbReference type="SAM" id="MobiDB-lite"/>
    </source>
</evidence>
<evidence type="ECO:0000313" key="18">
    <source>
        <dbReference type="Proteomes" id="UP000202382"/>
    </source>
</evidence>
<keyword evidence="2 15" id="KW-0597">Phosphoprotein</keyword>
<evidence type="ECO:0000256" key="8">
    <source>
        <dbReference type="ARBA" id="ARBA00022921"/>
    </source>
</evidence>
<dbReference type="GO" id="GO:0042025">
    <property type="term" value="C:host cell nucleus"/>
    <property type="evidence" value="ECO:0007669"/>
    <property type="project" value="UniProtKB-SubCell"/>
</dbReference>
<dbReference type="InterPro" id="IPR000784">
    <property type="entry name" value="Late_L2"/>
</dbReference>
<evidence type="ECO:0000256" key="3">
    <source>
        <dbReference type="ARBA" id="ARBA00022561"/>
    </source>
</evidence>
<comment type="PTM">
    <text evidence="15">Highly phosphorylated.</text>
</comment>
<keyword evidence="11 15" id="KW-1176">Cytoplasmic inwards viral transport</keyword>
<comment type="subunit">
    <text evidence="15">Interacts with major capsid protein L1. Interacts with E2; this interaction inhibits E2 transcriptional activity but not the DNA replication function E2. Interacts with host HSPA8; this interaction is required for L2 nuclear translocation. Interacts with host importins KPNB2 and KPNB3. Forms a complex with importin alpha2-beta1 heterodimers via interaction with the importin alpha2 adapter. Interacts with host DYNLT1; this interaction is essential for virus intracellular transport during entry. Interacts (via C-terminus) with host retromer subunits VPS35 AND VPS29.</text>
</comment>
<dbReference type="GO" id="GO:0005198">
    <property type="term" value="F:structural molecule activity"/>
    <property type="evidence" value="ECO:0007669"/>
    <property type="project" value="UniProtKB-UniRule"/>
</dbReference>
<dbReference type="GO" id="GO:0046718">
    <property type="term" value="P:symbiont entry into host cell"/>
    <property type="evidence" value="ECO:0007669"/>
    <property type="project" value="UniProtKB-KW"/>
</dbReference>
<evidence type="ECO:0000256" key="4">
    <source>
        <dbReference type="ARBA" id="ARBA00022562"/>
    </source>
</evidence>
<keyword evidence="1 15" id="KW-1163">Viral penetration into host nucleus</keyword>